<protein>
    <submittedName>
        <fullName evidence="3">Putative secreted protein (Por secretion system target)</fullName>
    </submittedName>
</protein>
<feature type="domain" description="Secretion system C-terminal sorting" evidence="2">
    <location>
        <begin position="225"/>
        <end position="303"/>
    </location>
</feature>
<evidence type="ECO:0000259" key="2">
    <source>
        <dbReference type="Pfam" id="PF18962"/>
    </source>
</evidence>
<dbReference type="AlphaFoldDB" id="A0A2T5J5V8"/>
<dbReference type="InterPro" id="IPR036514">
    <property type="entry name" value="SGNH_hydro_sf"/>
</dbReference>
<keyword evidence="4" id="KW-1185">Reference proteome</keyword>
<proteinExistence type="predicted"/>
<dbReference type="GO" id="GO:0004622">
    <property type="term" value="F:phosphatidylcholine lysophospholipase activity"/>
    <property type="evidence" value="ECO:0007669"/>
    <property type="project" value="TreeGrafter"/>
</dbReference>
<dbReference type="Proteomes" id="UP000244168">
    <property type="component" value="Unassembled WGS sequence"/>
</dbReference>
<evidence type="ECO:0000313" key="3">
    <source>
        <dbReference type="EMBL" id="PTQ93600.1"/>
    </source>
</evidence>
<evidence type="ECO:0000259" key="1">
    <source>
        <dbReference type="Pfam" id="PF13472"/>
    </source>
</evidence>
<dbReference type="InterPro" id="IPR051532">
    <property type="entry name" value="Ester_Hydrolysis_Enzymes"/>
</dbReference>
<evidence type="ECO:0000313" key="4">
    <source>
        <dbReference type="Proteomes" id="UP000244168"/>
    </source>
</evidence>
<gene>
    <name evidence="3" type="ORF">C8P68_10862</name>
</gene>
<accession>A0A2T5J5V8</accession>
<dbReference type="Pfam" id="PF13472">
    <property type="entry name" value="Lipase_GDSL_2"/>
    <property type="match status" value="1"/>
</dbReference>
<dbReference type="PANTHER" id="PTHR30383">
    <property type="entry name" value="THIOESTERASE 1/PROTEASE 1/LYSOPHOSPHOLIPASE L1"/>
    <property type="match status" value="1"/>
</dbReference>
<dbReference type="EMBL" id="QAOQ01000008">
    <property type="protein sequence ID" value="PTQ93600.1"/>
    <property type="molecule type" value="Genomic_DNA"/>
</dbReference>
<dbReference type="OrthoDB" id="9794725at2"/>
<reference evidence="3 4" key="1">
    <citation type="submission" date="2018-04" db="EMBL/GenBank/DDBJ databases">
        <title>Genomic Encyclopedia of Archaeal and Bacterial Type Strains, Phase II (KMG-II): from individual species to whole genera.</title>
        <authorList>
            <person name="Goeker M."/>
        </authorList>
    </citation>
    <scope>NUCLEOTIDE SEQUENCE [LARGE SCALE GENOMIC DNA]</scope>
    <source>
        <strain evidence="3 4">DSM 26809</strain>
    </source>
</reference>
<dbReference type="Pfam" id="PF18962">
    <property type="entry name" value="Por_Secre_tail"/>
    <property type="match status" value="1"/>
</dbReference>
<dbReference type="SUPFAM" id="SSF52266">
    <property type="entry name" value="SGNH hydrolase"/>
    <property type="match status" value="1"/>
</dbReference>
<feature type="domain" description="SGNH hydrolase-type esterase" evidence="1">
    <location>
        <begin position="30"/>
        <end position="198"/>
    </location>
</feature>
<organism evidence="3 4">
    <name type="scientific">Mucilaginibacter yixingensis</name>
    <dbReference type="NCBI Taxonomy" id="1295612"/>
    <lineage>
        <taxon>Bacteria</taxon>
        <taxon>Pseudomonadati</taxon>
        <taxon>Bacteroidota</taxon>
        <taxon>Sphingobacteriia</taxon>
        <taxon>Sphingobacteriales</taxon>
        <taxon>Sphingobacteriaceae</taxon>
        <taxon>Mucilaginibacter</taxon>
    </lineage>
</organism>
<dbReference type="RefSeq" id="WP_107830770.1">
    <property type="nucleotide sequence ID" value="NZ_CP160205.1"/>
</dbReference>
<dbReference type="Gene3D" id="3.40.50.1110">
    <property type="entry name" value="SGNH hydrolase"/>
    <property type="match status" value="1"/>
</dbReference>
<dbReference type="InterPro" id="IPR026444">
    <property type="entry name" value="Secre_tail"/>
</dbReference>
<comment type="caution">
    <text evidence="3">The sequence shown here is derived from an EMBL/GenBank/DDBJ whole genome shotgun (WGS) entry which is preliminary data.</text>
</comment>
<dbReference type="PANTHER" id="PTHR30383:SF5">
    <property type="entry name" value="SGNH HYDROLASE-TYPE ESTERASE DOMAIN-CONTAINING PROTEIN"/>
    <property type="match status" value="1"/>
</dbReference>
<dbReference type="InterPro" id="IPR013830">
    <property type="entry name" value="SGNH_hydro"/>
</dbReference>
<name>A0A2T5J5V8_9SPHI</name>
<dbReference type="NCBIfam" id="TIGR04183">
    <property type="entry name" value="Por_Secre_tail"/>
    <property type="match status" value="1"/>
</dbReference>
<sequence>MVICLTSWAQTPSCSAASKFYSKDSINVTAFGASTVAGIGGFSFEGFLQQNIENCYTGKTVTVTNNGVPGETTTQGLVRFPAAIQGRTGFLLILMGANDAQAIVNKKMKLSETERNMRYYIEEGMKHNLIPILGTIQFYNDKDSQFFRDCNLWVKQINSLYKRLALEYHIYLADINLALGRNFALYQDLVHPNEQGFRLVSFVWFDAINRAIEDKLLVVGVNQNYPNPVSADGKTRIGYSLSQASHVQMKLYSMLGAQVMQLADEYQGAGYHEVQANLTNLKAGVYVYVLRVGGQQFSKKMLVVK</sequence>